<gene>
    <name evidence="1" type="ORF">AVE30378_05575</name>
</gene>
<dbReference type="AlphaFoldDB" id="A0A446CZC7"/>
<dbReference type="Proteomes" id="UP000289465">
    <property type="component" value="Unassembled WGS sequence"/>
</dbReference>
<name>A0A446CZC7_9BURK</name>
<organism evidence="1 2">
    <name type="scientific">Achromobacter veterisilvae</name>
    <dbReference type="NCBI Taxonomy" id="2069367"/>
    <lineage>
        <taxon>Bacteria</taxon>
        <taxon>Pseudomonadati</taxon>
        <taxon>Pseudomonadota</taxon>
        <taxon>Betaproteobacteria</taxon>
        <taxon>Burkholderiales</taxon>
        <taxon>Alcaligenaceae</taxon>
        <taxon>Achromobacter</taxon>
    </lineage>
</organism>
<sequence length="31" mass="3370">MLADELMVGDAMPFDALMDACAEVEVQLNKV</sequence>
<evidence type="ECO:0000313" key="2">
    <source>
        <dbReference type="Proteomes" id="UP000289465"/>
    </source>
</evidence>
<proteinExistence type="predicted"/>
<protein>
    <submittedName>
        <fullName evidence="1">Uncharacterized protein</fullName>
    </submittedName>
</protein>
<accession>A0A446CZC7</accession>
<evidence type="ECO:0000313" key="1">
    <source>
        <dbReference type="EMBL" id="SSW73203.1"/>
    </source>
</evidence>
<reference evidence="1 2" key="1">
    <citation type="submission" date="2018-07" db="EMBL/GenBank/DDBJ databases">
        <authorList>
            <person name="Peeters C."/>
        </authorList>
    </citation>
    <scope>NUCLEOTIDE SEQUENCE [LARGE SCALE GENOMIC DNA]</scope>
    <source>
        <strain evidence="1 2">LMG 30378</strain>
    </source>
</reference>
<dbReference type="EMBL" id="UFQC01000047">
    <property type="protein sequence ID" value="SSW73203.1"/>
    <property type="molecule type" value="Genomic_DNA"/>
</dbReference>